<dbReference type="EMBL" id="BMFQ01000001">
    <property type="protein sequence ID" value="GGG38820.1"/>
    <property type="molecule type" value="Genomic_DNA"/>
</dbReference>
<dbReference type="PANTHER" id="PTHR47505:SF1">
    <property type="entry name" value="DNA UTILIZATION PROTEIN YHGH"/>
    <property type="match status" value="1"/>
</dbReference>
<reference evidence="3" key="1">
    <citation type="journal article" date="2014" name="Int. J. Syst. Evol. Microbiol.">
        <title>Complete genome sequence of Corynebacterium casei LMG S-19264T (=DSM 44701T), isolated from a smear-ripened cheese.</title>
        <authorList>
            <consortium name="US DOE Joint Genome Institute (JGI-PGF)"/>
            <person name="Walter F."/>
            <person name="Albersmeier A."/>
            <person name="Kalinowski J."/>
            <person name="Ruckert C."/>
        </authorList>
    </citation>
    <scope>NUCLEOTIDE SEQUENCE</scope>
    <source>
        <strain evidence="3">CGMCC 1.12751</strain>
    </source>
</reference>
<dbReference type="PANTHER" id="PTHR47505">
    <property type="entry name" value="DNA UTILIZATION PROTEIN YHGH"/>
    <property type="match status" value="1"/>
</dbReference>
<name>A0A917GCS3_9FLAO</name>
<protein>
    <submittedName>
        <fullName evidence="3">Amidophosphoribosyltransferase</fullName>
    </submittedName>
</protein>
<dbReference type="Gene3D" id="3.40.50.2020">
    <property type="match status" value="1"/>
</dbReference>
<evidence type="ECO:0000313" key="4">
    <source>
        <dbReference type="Proteomes" id="UP000625976"/>
    </source>
</evidence>
<dbReference type="AlphaFoldDB" id="A0A917GCS3"/>
<dbReference type="InterPro" id="IPR029057">
    <property type="entry name" value="PRTase-like"/>
</dbReference>
<comment type="similarity">
    <text evidence="1">Belongs to the ComF/GntX family.</text>
</comment>
<evidence type="ECO:0000256" key="1">
    <source>
        <dbReference type="ARBA" id="ARBA00008007"/>
    </source>
</evidence>
<dbReference type="Pfam" id="PF00156">
    <property type="entry name" value="Pribosyltran"/>
    <property type="match status" value="1"/>
</dbReference>
<dbReference type="Proteomes" id="UP000625976">
    <property type="component" value="Unassembled WGS sequence"/>
</dbReference>
<accession>A0A917GCS3</accession>
<dbReference type="RefSeq" id="WP_188462970.1">
    <property type="nucleotide sequence ID" value="NZ_BMFQ01000001.1"/>
</dbReference>
<dbReference type="SUPFAM" id="SSF53271">
    <property type="entry name" value="PRTase-like"/>
    <property type="match status" value="1"/>
</dbReference>
<keyword evidence="4" id="KW-1185">Reference proteome</keyword>
<comment type="caution">
    <text evidence="3">The sequence shown here is derived from an EMBL/GenBank/DDBJ whole genome shotgun (WGS) entry which is preliminary data.</text>
</comment>
<evidence type="ECO:0000313" key="3">
    <source>
        <dbReference type="EMBL" id="GGG38820.1"/>
    </source>
</evidence>
<reference evidence="3" key="2">
    <citation type="submission" date="2020-09" db="EMBL/GenBank/DDBJ databases">
        <authorList>
            <person name="Sun Q."/>
            <person name="Zhou Y."/>
        </authorList>
    </citation>
    <scope>NUCLEOTIDE SEQUENCE</scope>
    <source>
        <strain evidence="3">CGMCC 1.12751</strain>
    </source>
</reference>
<evidence type="ECO:0000259" key="2">
    <source>
        <dbReference type="Pfam" id="PF00156"/>
    </source>
</evidence>
<dbReference type="InterPro" id="IPR000836">
    <property type="entry name" value="PRTase_dom"/>
</dbReference>
<sequence>MFQSVLDLFFPKVCYACQFQLSDNEEYICTDCRHNLPITNYHLDNDDFVLKTFYGRAKIEHATALLRFEKKGITQTLIHNLKYKGYEDIGMFLGTWLGEELKEIEAYQTIDAVIPVPLHKKKLRKRGYNQVAKFGQEIAKQLNTNYYDDVLIKVTNTASQVNKSRFSRWINNDELFTIQNKEKISNKHILLVDDIITSGATMEACISVLNQAPNVKISIVAMAIA</sequence>
<dbReference type="InterPro" id="IPR051910">
    <property type="entry name" value="ComF/GntX_DNA_util-trans"/>
</dbReference>
<proteinExistence type="inferred from homology"/>
<feature type="domain" description="Phosphoribosyltransferase" evidence="2">
    <location>
        <begin position="134"/>
        <end position="211"/>
    </location>
</feature>
<gene>
    <name evidence="3" type="ORF">GCM10010976_08250</name>
</gene>
<dbReference type="CDD" id="cd06223">
    <property type="entry name" value="PRTases_typeI"/>
    <property type="match status" value="1"/>
</dbReference>
<organism evidence="3 4">
    <name type="scientific">Bizionia arctica</name>
    <dbReference type="NCBI Taxonomy" id="1495645"/>
    <lineage>
        <taxon>Bacteria</taxon>
        <taxon>Pseudomonadati</taxon>
        <taxon>Bacteroidota</taxon>
        <taxon>Flavobacteriia</taxon>
        <taxon>Flavobacteriales</taxon>
        <taxon>Flavobacteriaceae</taxon>
        <taxon>Bizionia</taxon>
    </lineage>
</organism>